<proteinExistence type="predicted"/>
<protein>
    <submittedName>
        <fullName evidence="1">Uncharacterized protein</fullName>
    </submittedName>
</protein>
<organism evidence="1 2">
    <name type="scientific">Holdemania filiformis DSM 12042</name>
    <dbReference type="NCBI Taxonomy" id="545696"/>
    <lineage>
        <taxon>Bacteria</taxon>
        <taxon>Bacillati</taxon>
        <taxon>Bacillota</taxon>
        <taxon>Erysipelotrichia</taxon>
        <taxon>Erysipelotrichales</taxon>
        <taxon>Erysipelotrichaceae</taxon>
        <taxon>Holdemania</taxon>
    </lineage>
</organism>
<dbReference type="Proteomes" id="UP000005950">
    <property type="component" value="Unassembled WGS sequence"/>
</dbReference>
<sequence>MWIEMSELYELGIVLTVIPRERYVDEIIIYSFTFTISVCGLK</sequence>
<reference evidence="1 2" key="2">
    <citation type="submission" date="2009-02" db="EMBL/GenBank/DDBJ databases">
        <title>Draft genome sequence of Holdemania filiformis DSM 12042.</title>
        <authorList>
            <person name="Sudarsanam P."/>
            <person name="Ley R."/>
            <person name="Guruge J."/>
            <person name="Turnbaugh P.J."/>
            <person name="Mahowald M."/>
            <person name="Liep D."/>
            <person name="Gordon J."/>
        </authorList>
    </citation>
    <scope>NUCLEOTIDE SEQUENCE [LARGE SCALE GENOMIC DNA]</scope>
    <source>
        <strain evidence="1 2">DSM 12042</strain>
    </source>
</reference>
<comment type="caution">
    <text evidence="1">The sequence shown here is derived from an EMBL/GenBank/DDBJ whole genome shotgun (WGS) entry which is preliminary data.</text>
</comment>
<dbReference type="HOGENOM" id="CLU_3252583_0_0_9"/>
<dbReference type="EMBL" id="ACCF01000239">
    <property type="protein sequence ID" value="EEF66050.1"/>
    <property type="molecule type" value="Genomic_DNA"/>
</dbReference>
<dbReference type="AlphaFoldDB" id="B9YD77"/>
<reference evidence="1 2" key="1">
    <citation type="submission" date="2008-12" db="EMBL/GenBank/DDBJ databases">
        <authorList>
            <person name="Fulton L."/>
            <person name="Clifton S."/>
            <person name="Fulton B."/>
            <person name="Xu J."/>
            <person name="Minx P."/>
            <person name="Pepin K.H."/>
            <person name="Johnson M."/>
            <person name="Bhonagiri V."/>
            <person name="Nash W.E."/>
            <person name="Mardis E.R."/>
            <person name="Wilson R.K."/>
        </authorList>
    </citation>
    <scope>NUCLEOTIDE SEQUENCE [LARGE SCALE GENOMIC DNA]</scope>
    <source>
        <strain evidence="1 2">DSM 12042</strain>
    </source>
</reference>
<evidence type="ECO:0000313" key="1">
    <source>
        <dbReference type="EMBL" id="EEF66050.1"/>
    </source>
</evidence>
<name>B9YD77_9FIRM</name>
<evidence type="ECO:0000313" key="2">
    <source>
        <dbReference type="Proteomes" id="UP000005950"/>
    </source>
</evidence>
<accession>B9YD77</accession>
<gene>
    <name evidence="1" type="ORF">HOLDEFILI_03793</name>
</gene>